<evidence type="ECO:0000256" key="9">
    <source>
        <dbReference type="SAM" id="Phobius"/>
    </source>
</evidence>
<keyword evidence="3 9" id="KW-0812">Transmembrane</keyword>
<feature type="transmembrane region" description="Helical" evidence="9">
    <location>
        <begin position="83"/>
        <end position="112"/>
    </location>
</feature>
<feature type="transmembrane region" description="Helical" evidence="9">
    <location>
        <begin position="124"/>
        <end position="143"/>
    </location>
</feature>
<keyword evidence="6 9" id="KW-0472">Membrane</keyword>
<dbReference type="OMA" id="HYTPWSQ"/>
<organism evidence="12 13">
    <name type="scientific">Diacronema lutheri</name>
    <name type="common">Unicellular marine alga</name>
    <name type="synonym">Monochrysis lutheri</name>
    <dbReference type="NCBI Taxonomy" id="2081491"/>
    <lineage>
        <taxon>Eukaryota</taxon>
        <taxon>Haptista</taxon>
        <taxon>Haptophyta</taxon>
        <taxon>Pavlovophyceae</taxon>
        <taxon>Pavlovales</taxon>
        <taxon>Pavlovaceae</taxon>
        <taxon>Diacronema</taxon>
    </lineage>
</organism>
<comment type="caution">
    <text evidence="12">The sequence shown here is derived from an EMBL/GenBank/DDBJ whole genome shotgun (WGS) entry which is preliminary data.</text>
</comment>
<evidence type="ECO:0000313" key="13">
    <source>
        <dbReference type="Proteomes" id="UP000751190"/>
    </source>
</evidence>
<dbReference type="PANTHER" id="PTHR14463">
    <property type="entry name" value="LIPASE MATURATION FACTOR"/>
    <property type="match status" value="1"/>
</dbReference>
<evidence type="ECO:0000259" key="11">
    <source>
        <dbReference type="Pfam" id="PF25179"/>
    </source>
</evidence>
<dbReference type="AlphaFoldDB" id="A0A8J6C991"/>
<evidence type="ECO:0000256" key="2">
    <source>
        <dbReference type="ARBA" id="ARBA00005512"/>
    </source>
</evidence>
<dbReference type="OrthoDB" id="434126at2759"/>
<comment type="subcellular location">
    <subcellularLocation>
        <location evidence="1">Endoplasmic reticulum membrane</location>
        <topology evidence="1">Multi-pass membrane protein</topology>
    </subcellularLocation>
</comment>
<evidence type="ECO:0000256" key="5">
    <source>
        <dbReference type="ARBA" id="ARBA00022989"/>
    </source>
</evidence>
<proteinExistence type="inferred from homology"/>
<evidence type="ECO:0000256" key="7">
    <source>
        <dbReference type="ARBA" id="ARBA00023180"/>
    </source>
</evidence>
<dbReference type="InterPro" id="IPR057433">
    <property type="entry name" value="LMF1/2_C"/>
</dbReference>
<dbReference type="InterPro" id="IPR057434">
    <property type="entry name" value="LMF1/2_N"/>
</dbReference>
<comment type="similarity">
    <text evidence="2">Belongs to the lipase maturation factor family.</text>
</comment>
<feature type="transmembrane region" description="Helical" evidence="9">
    <location>
        <begin position="155"/>
        <end position="176"/>
    </location>
</feature>
<evidence type="ECO:0000256" key="1">
    <source>
        <dbReference type="ARBA" id="ARBA00004477"/>
    </source>
</evidence>
<evidence type="ECO:0000313" key="12">
    <source>
        <dbReference type="EMBL" id="KAG8462726.1"/>
    </source>
</evidence>
<keyword evidence="5 9" id="KW-1133">Transmembrane helix</keyword>
<dbReference type="Pfam" id="PF06762">
    <property type="entry name" value="LMF1"/>
    <property type="match status" value="1"/>
</dbReference>
<dbReference type="GO" id="GO:0051604">
    <property type="term" value="P:protein maturation"/>
    <property type="evidence" value="ECO:0007669"/>
    <property type="project" value="InterPro"/>
</dbReference>
<protein>
    <recommendedName>
        <fullName evidence="8">Lipase maturation factor 2</fullName>
    </recommendedName>
</protein>
<evidence type="ECO:0000259" key="10">
    <source>
        <dbReference type="Pfam" id="PF06762"/>
    </source>
</evidence>
<keyword evidence="13" id="KW-1185">Reference proteome</keyword>
<feature type="transmembrane region" description="Helical" evidence="9">
    <location>
        <begin position="215"/>
        <end position="236"/>
    </location>
</feature>
<name>A0A8J6C991_DIALT</name>
<gene>
    <name evidence="12" type="ORF">KFE25_004702</name>
</gene>
<feature type="domain" description="Lipase maturation factor 1/2 N-terminal" evidence="10">
    <location>
        <begin position="124"/>
        <end position="278"/>
    </location>
</feature>
<dbReference type="PANTHER" id="PTHR14463:SF5">
    <property type="entry name" value="LIPASE MATURATION FACTOR 2"/>
    <property type="match status" value="1"/>
</dbReference>
<evidence type="ECO:0000256" key="3">
    <source>
        <dbReference type="ARBA" id="ARBA00022692"/>
    </source>
</evidence>
<dbReference type="Proteomes" id="UP000751190">
    <property type="component" value="Unassembled WGS sequence"/>
</dbReference>
<reference evidence="12" key="1">
    <citation type="submission" date="2021-05" db="EMBL/GenBank/DDBJ databases">
        <title>The genome of the haptophyte Pavlova lutheri (Diacronema luteri, Pavlovales) - a model for lipid biosynthesis in eukaryotic algae.</title>
        <authorList>
            <person name="Hulatt C.J."/>
            <person name="Posewitz M.C."/>
        </authorList>
    </citation>
    <scope>NUCLEOTIDE SEQUENCE</scope>
    <source>
        <strain evidence="12">NIVA-4/92</strain>
    </source>
</reference>
<feature type="transmembrane region" description="Helical" evidence="9">
    <location>
        <begin position="315"/>
        <end position="337"/>
    </location>
</feature>
<feature type="domain" description="Lipase maturation factor 1/2 C-terminal" evidence="11">
    <location>
        <begin position="514"/>
        <end position="618"/>
    </location>
</feature>
<evidence type="ECO:0000256" key="8">
    <source>
        <dbReference type="ARBA" id="ARBA00040643"/>
    </source>
</evidence>
<keyword evidence="7" id="KW-0325">Glycoprotein</keyword>
<dbReference type="GO" id="GO:0005789">
    <property type="term" value="C:endoplasmic reticulum membrane"/>
    <property type="evidence" value="ECO:0007669"/>
    <property type="project" value="UniProtKB-SubCell"/>
</dbReference>
<dbReference type="EMBL" id="JAGTXO010000019">
    <property type="protein sequence ID" value="KAG8462726.1"/>
    <property type="molecule type" value="Genomic_DNA"/>
</dbReference>
<evidence type="ECO:0000256" key="6">
    <source>
        <dbReference type="ARBA" id="ARBA00023136"/>
    </source>
</evidence>
<evidence type="ECO:0000256" key="4">
    <source>
        <dbReference type="ARBA" id="ARBA00022824"/>
    </source>
</evidence>
<sequence length="754" mass="79693">MREAFLRGLALVYAVAFASFYVQYDGLLGHDGLLPADAWLASQVPPGARDASPLALYARVVPTFAWARAWLGCSTDQLHRGVALGGALFGALVSVAAVPTSSLAFLALQLGYLSCVSVGQTFFSFQWDALLLEVGAAAVLYAAPLGRAARLGSSFAPAAWLLRFILFKLMLMAGLVKLQSRCATWTALSALDYHFATQCLPTPLAWLMHSLPPPLLRLGVGLTLVIEIAAPFLLLAPHVAARRVGGALQLCLQALISASGNYAFFNALTALLALPCCEADAPAGWCQHTHARDPPGHLLRAAGARAFRLARSAEAWVAFAIGFVGASAGAMLELGWWEPAGGPPAELPRAWWSRLTVTLAMPPRQIEAAAQSALRACALPFATLVLTSSASELRHAWREDGVARSLLVRRATRAGRVAHAAAAGALACAALLGGAVPLLTVASSLPLPRAARALHSASGHWRLNSGYGLFRTMTGVGRPPGVGIGALADGGPRPSGSAVDADRYGWGGLPPSIVGRREVVLELSYDNGSSWREVHFAHKPGALCRRPSVIAPHQPRLDWQMWFAALSPPEHNPWLLRLMQQLLNGEGPALALLPRPDAGWSRCTHARALLYEYDFTRIPSPWARRVPGAVLVGEAGPSGAPPARAEQWWARTEAPSTYLAPFALDDARVGAYLASRGLPARTRARAAPREAPPPLWPRALSGLRLGTPLALSGGVRARGVRGCAAVGLRAAAQFAIALVVRLDGAISALSRGPV</sequence>
<feature type="transmembrane region" description="Helical" evidence="9">
    <location>
        <begin position="5"/>
        <end position="24"/>
    </location>
</feature>
<feature type="transmembrane region" description="Helical" evidence="9">
    <location>
        <begin position="54"/>
        <end position="71"/>
    </location>
</feature>
<dbReference type="InterPro" id="IPR009613">
    <property type="entry name" value="LMF"/>
</dbReference>
<keyword evidence="4" id="KW-0256">Endoplasmic reticulum</keyword>
<accession>A0A8J6C991</accession>
<dbReference type="Pfam" id="PF25179">
    <property type="entry name" value="LMF1_C"/>
    <property type="match status" value="1"/>
</dbReference>